<dbReference type="OrthoDB" id="297219at2759"/>
<feature type="region of interest" description="Disordered" evidence="4">
    <location>
        <begin position="1"/>
        <end position="50"/>
    </location>
</feature>
<protein>
    <submittedName>
        <fullName evidence="5">Uncharacterized protein</fullName>
    </submittedName>
</protein>
<dbReference type="Proteomes" id="UP000075714">
    <property type="component" value="Unassembled WGS sequence"/>
</dbReference>
<dbReference type="GO" id="GO:0071013">
    <property type="term" value="C:catalytic step 2 spliceosome"/>
    <property type="evidence" value="ECO:0007669"/>
    <property type="project" value="TreeGrafter"/>
</dbReference>
<comment type="caution">
    <text evidence="5">The sequence shown here is derived from an EMBL/GenBank/DDBJ whole genome shotgun (WGS) entry which is preliminary data.</text>
</comment>
<evidence type="ECO:0000256" key="1">
    <source>
        <dbReference type="ARBA" id="ARBA00004123"/>
    </source>
</evidence>
<evidence type="ECO:0000256" key="3">
    <source>
        <dbReference type="ARBA" id="ARBA00023242"/>
    </source>
</evidence>
<dbReference type="GO" id="GO:0031048">
    <property type="term" value="P:regulatory ncRNA-mediated heterochromatin formation"/>
    <property type="evidence" value="ECO:0007669"/>
    <property type="project" value="TreeGrafter"/>
</dbReference>
<feature type="compositionally biased region" description="Basic residues" evidence="4">
    <location>
        <begin position="157"/>
        <end position="194"/>
    </location>
</feature>
<sequence length="1384" mass="142384">MSLFPIQGGALVPGQQQEQAPGQRAEDPAAWLSNNASFQPSEVLQPQHPYGRYATQAEFLRAAERYLESSSDEDSDEGDTRGRGGGQAGGRRKEQAQQPGSHDAAATAVSNDRAAAAGGTVGVGPSGQAPRAREQEGRARARRSPSPSEGGGGGGGGKKRKRRRSRSRSRSRDRKGSSKHSRKRDKSRKRRRRSSSGSSSSGSDSDDDGRRRRRGNGLSEREKILRLERAAAAAGIAPRAAAALTAAAAATAKPILRGAAAQPGEVFYDTRGDVENLVYECPYGGKLSSYNRVDPLGLAKGARARRLLPGQVPPPGTYGWEEEESRGGAGGPYDGRYFGGRAVAAERSRRLRRVFMSEAPVLPGAGRAGAGSYGGGGGGPVAAGRGGWLTSKLDGPSVAAAATPAGGSRMAVPLPSFLPLGDPAAAAEAAGEGRRLTAEAAAAAAAAAAGGESAEEWVLRRTREFNVAVREAPGDVQLWLRFAAFQDTVARLLARRATEVAGSAAEKKLSILQRALEAHPGEARLLRAMMAACEPLFGQEDLMDRWDRLLRRSPGVPALWRDYLARRRSAFASTRRRAMQAAYCDALHALALERARAQRSLSSLPAAAAAGERSRLAGAVSELDVELVRLVLELADLELGSGASEVAVARLQALVEFHCFAPAGLDPRAVAVGGGGSGLGGLGGASGRLPAGALLRLFDNFWESGAPRAGEEGARGWAAWYRHEHDALWVGKAGPDADGAERRGREREDADGGSGEDGGGGWTGWLELPPLPAEPPPDLPPLPPEPPAEGQEGADGGGGDGEAAAEEGEVPPEGEDEGEQEPQLTEEELLAALGLRLDEQLEEMQRQGVPPEILLRWLRTERQRSSADWLPLRPPGAPPSGPSDEAAPEPDPHRVVRLDDIRDGIFPLDDPDLRLDLVLAGLALLGVPVCLPDPPQPPAAAAPAAAAASYLAGSSAAGCSSLGFLRLLPPAAAIAACQAHLPHAASLSPPVVPWCMQHESRRAFVARLLRALVTEGALADSPQGGALDAPSASTLYLGGLFEVLTARLFPAAGGGGLAAALTVYKHATAAVPAAVRRASGHHEALAVSYCSLVVSELEAAAAAAWGGGAGAGGGGAGGALPPARARALLLQALELYPHNPALLALRVRLGRLAASQCRLRRDMAALAAALRRAAEGSLEALAEEAGRAAAAGADLGPDHSSAPTAAAAVWWAQLAAEAGRPAAAISTAATADPRVGRLLEAAASARHLAPLAPVWTTYLEHEAAVAAAVAAAGGGGPVADPRVGAGGGAAAKRVFLRAVREAPLDKELWLRGLELLGCRGGCGGGAGAAGTAAAAAAGEPGAVAAAGQLSAREVSELLGVAGDKGVRLRTDVYETMLEHLAEQQ</sequence>
<feature type="compositionally biased region" description="Gly residues" evidence="4">
    <location>
        <begin position="752"/>
        <end position="763"/>
    </location>
</feature>
<feature type="compositionally biased region" description="Pro residues" evidence="4">
    <location>
        <begin position="872"/>
        <end position="881"/>
    </location>
</feature>
<evidence type="ECO:0000313" key="5">
    <source>
        <dbReference type="EMBL" id="KXZ47710.1"/>
    </source>
</evidence>
<organism evidence="5 6">
    <name type="scientific">Gonium pectorale</name>
    <name type="common">Green alga</name>
    <dbReference type="NCBI Taxonomy" id="33097"/>
    <lineage>
        <taxon>Eukaryota</taxon>
        <taxon>Viridiplantae</taxon>
        <taxon>Chlorophyta</taxon>
        <taxon>core chlorophytes</taxon>
        <taxon>Chlorophyceae</taxon>
        <taxon>CS clade</taxon>
        <taxon>Chlamydomonadales</taxon>
        <taxon>Volvocaceae</taxon>
        <taxon>Gonium</taxon>
    </lineage>
</organism>
<feature type="compositionally biased region" description="Basic and acidic residues" evidence="4">
    <location>
        <begin position="739"/>
        <end position="750"/>
    </location>
</feature>
<evidence type="ECO:0000256" key="4">
    <source>
        <dbReference type="SAM" id="MobiDB-lite"/>
    </source>
</evidence>
<comment type="similarity">
    <text evidence="2">Belongs to the NRDE2 family.</text>
</comment>
<keyword evidence="3" id="KW-0539">Nucleus</keyword>
<proteinExistence type="inferred from homology"/>
<gene>
    <name evidence="5" type="ORF">GPECTOR_33g592</name>
</gene>
<dbReference type="InterPro" id="IPR013633">
    <property type="entry name" value="NRDE-2"/>
</dbReference>
<comment type="subcellular location">
    <subcellularLocation>
        <location evidence="1">Nucleus</location>
    </subcellularLocation>
</comment>
<feature type="compositionally biased region" description="Pro residues" evidence="4">
    <location>
        <begin position="769"/>
        <end position="787"/>
    </location>
</feature>
<feature type="compositionally biased region" description="Acidic residues" evidence="4">
    <location>
        <begin position="803"/>
        <end position="823"/>
    </location>
</feature>
<dbReference type="STRING" id="33097.A0A150GED4"/>
<evidence type="ECO:0000313" key="6">
    <source>
        <dbReference type="Proteomes" id="UP000075714"/>
    </source>
</evidence>
<feature type="region of interest" description="Disordered" evidence="4">
    <location>
        <begin position="731"/>
        <end position="823"/>
    </location>
</feature>
<dbReference type="GO" id="GO:1902369">
    <property type="term" value="P:negative regulation of RNA catabolic process"/>
    <property type="evidence" value="ECO:0007669"/>
    <property type="project" value="TreeGrafter"/>
</dbReference>
<feature type="region of interest" description="Disordered" evidence="4">
    <location>
        <begin position="64"/>
        <end position="222"/>
    </location>
</feature>
<dbReference type="PANTHER" id="PTHR13471:SF0">
    <property type="entry name" value="NUCLEAR EXOSOME REGULATOR NRDE2"/>
    <property type="match status" value="1"/>
</dbReference>
<dbReference type="EMBL" id="LSYV01000034">
    <property type="protein sequence ID" value="KXZ47710.1"/>
    <property type="molecule type" value="Genomic_DNA"/>
</dbReference>
<feature type="compositionally biased region" description="Polar residues" evidence="4">
    <location>
        <begin position="32"/>
        <end position="44"/>
    </location>
</feature>
<feature type="region of interest" description="Disordered" evidence="4">
    <location>
        <begin position="307"/>
        <end position="333"/>
    </location>
</feature>
<keyword evidence="6" id="KW-1185">Reference proteome</keyword>
<dbReference type="PANTHER" id="PTHR13471">
    <property type="entry name" value="TETRATRICOPEPTIDE-LIKE HELICAL"/>
    <property type="match status" value="1"/>
</dbReference>
<accession>A0A150GED4</accession>
<name>A0A150GED4_GONPE</name>
<dbReference type="Pfam" id="PF08424">
    <property type="entry name" value="NRDE-2"/>
    <property type="match status" value="1"/>
</dbReference>
<feature type="region of interest" description="Disordered" evidence="4">
    <location>
        <begin position="865"/>
        <end position="892"/>
    </location>
</feature>
<evidence type="ECO:0000256" key="2">
    <source>
        <dbReference type="ARBA" id="ARBA00009265"/>
    </source>
</evidence>
<reference evidence="6" key="1">
    <citation type="journal article" date="2016" name="Nat. Commun.">
        <title>The Gonium pectorale genome demonstrates co-option of cell cycle regulation during the evolution of multicellularity.</title>
        <authorList>
            <person name="Hanschen E.R."/>
            <person name="Marriage T.N."/>
            <person name="Ferris P.J."/>
            <person name="Hamaji T."/>
            <person name="Toyoda A."/>
            <person name="Fujiyama A."/>
            <person name="Neme R."/>
            <person name="Noguchi H."/>
            <person name="Minakuchi Y."/>
            <person name="Suzuki M."/>
            <person name="Kawai-Toyooka H."/>
            <person name="Smith D.R."/>
            <person name="Sparks H."/>
            <person name="Anderson J."/>
            <person name="Bakaric R."/>
            <person name="Luria V."/>
            <person name="Karger A."/>
            <person name="Kirschner M.W."/>
            <person name="Durand P.M."/>
            <person name="Michod R.E."/>
            <person name="Nozaki H."/>
            <person name="Olson B.J."/>
        </authorList>
    </citation>
    <scope>NUCLEOTIDE SEQUENCE [LARGE SCALE GENOMIC DNA]</scope>
    <source>
        <strain evidence="6">NIES-2863</strain>
    </source>
</reference>